<evidence type="ECO:0000256" key="12">
    <source>
        <dbReference type="PIRSR" id="PIRSR039133-1"/>
    </source>
</evidence>
<dbReference type="Pfam" id="PF10585">
    <property type="entry name" value="UBA_E1_SCCH"/>
    <property type="match status" value="1"/>
</dbReference>
<dbReference type="FunFam" id="1.10.10.520:FF:000004">
    <property type="entry name" value="SUMO-activating enzyme subunit"/>
    <property type="match status" value="1"/>
</dbReference>
<dbReference type="UniPathway" id="UPA00886"/>
<dbReference type="FunFam" id="3.40.50.720:FF:000864">
    <property type="entry name" value="SUMO-activating enzyme subunit"/>
    <property type="match status" value="1"/>
</dbReference>
<protein>
    <recommendedName>
        <fullName evidence="11">SUMO-activating enzyme subunit</fullName>
    </recommendedName>
</protein>
<keyword evidence="8 11" id="KW-0862">Zinc</keyword>
<keyword evidence="10" id="KW-0539">Nucleus</keyword>
<accession>A0A067EE07</accession>
<evidence type="ECO:0000256" key="7">
    <source>
        <dbReference type="ARBA" id="ARBA00022786"/>
    </source>
</evidence>
<dbReference type="AlphaFoldDB" id="A0A067EE07"/>
<dbReference type="PANTHER" id="PTHR10953:SF5">
    <property type="entry name" value="SUMO-ACTIVATING ENZYME SUBUNIT 2"/>
    <property type="match status" value="1"/>
</dbReference>
<evidence type="ECO:0000256" key="2">
    <source>
        <dbReference type="ARBA" id="ARBA00004718"/>
    </source>
</evidence>
<feature type="binding site" evidence="13">
    <location>
        <begin position="51"/>
        <end position="54"/>
    </location>
    <ligand>
        <name>ATP</name>
        <dbReference type="ChEBI" id="CHEBI:30616"/>
    </ligand>
</feature>
<evidence type="ECO:0000256" key="15">
    <source>
        <dbReference type="SAM" id="Phobius"/>
    </source>
</evidence>
<evidence type="ECO:0000259" key="18">
    <source>
        <dbReference type="Pfam" id="PF14732"/>
    </source>
</evidence>
<evidence type="ECO:0000256" key="8">
    <source>
        <dbReference type="ARBA" id="ARBA00022833"/>
    </source>
</evidence>
<evidence type="ECO:0000256" key="10">
    <source>
        <dbReference type="ARBA" id="ARBA00023242"/>
    </source>
</evidence>
<feature type="binding site" evidence="14">
    <location>
        <position position="430"/>
    </location>
    <ligand>
        <name>Zn(2+)</name>
        <dbReference type="ChEBI" id="CHEBI:29105"/>
    </ligand>
</feature>
<feature type="domain" description="Ubiquitin/SUMO-activating enzyme ubiquitin-like" evidence="18">
    <location>
        <begin position="440"/>
        <end position="502"/>
    </location>
</feature>
<keyword evidence="4" id="KW-0808">Transferase</keyword>
<feature type="binding site" evidence="13">
    <location>
        <begin position="19"/>
        <end position="24"/>
    </location>
    <ligand>
        <name>ATP</name>
        <dbReference type="ChEBI" id="CHEBI:30616"/>
    </ligand>
</feature>
<comment type="similarity">
    <text evidence="3 11">Belongs to the ubiquitin-activating E1 family.</text>
</comment>
<dbReference type="Proteomes" id="UP000027120">
    <property type="component" value="Unassembled WGS sequence"/>
</dbReference>
<evidence type="ECO:0000259" key="17">
    <source>
        <dbReference type="Pfam" id="PF10585"/>
    </source>
</evidence>
<feature type="binding site" evidence="14">
    <location>
        <position position="153"/>
    </location>
    <ligand>
        <name>Zn(2+)</name>
        <dbReference type="ChEBI" id="CHEBI:29105"/>
    </ligand>
</feature>
<feature type="binding site" evidence="14">
    <location>
        <position position="156"/>
    </location>
    <ligand>
        <name>Zn(2+)</name>
        <dbReference type="ChEBI" id="CHEBI:29105"/>
    </ligand>
</feature>
<dbReference type="GO" id="GO:0005524">
    <property type="term" value="F:ATP binding"/>
    <property type="evidence" value="ECO:0007669"/>
    <property type="project" value="UniProtKB-UniRule"/>
</dbReference>
<dbReference type="FunFam" id="3.50.50.80:FF:000002">
    <property type="entry name" value="SUMO-activating enzyme subunit 2"/>
    <property type="match status" value="1"/>
</dbReference>
<dbReference type="GO" id="GO:0046872">
    <property type="term" value="F:metal ion binding"/>
    <property type="evidence" value="ECO:0007669"/>
    <property type="project" value="UniProtKB-KW"/>
</dbReference>
<dbReference type="InterPro" id="IPR030661">
    <property type="entry name" value="Uba2"/>
</dbReference>
<feature type="domain" description="Ubiquitin-activating enzyme SCCH" evidence="17">
    <location>
        <begin position="323"/>
        <end position="367"/>
    </location>
</feature>
<evidence type="ECO:0000259" key="16">
    <source>
        <dbReference type="Pfam" id="PF00899"/>
    </source>
</evidence>
<feature type="binding site" evidence="13">
    <location>
        <begin position="112"/>
        <end position="117"/>
    </location>
    <ligand>
        <name>ATP</name>
        <dbReference type="ChEBI" id="CHEBI:30616"/>
    </ligand>
</feature>
<comment type="pathway">
    <text evidence="2 11">Protein modification; protein sumoylation.</text>
</comment>
<evidence type="ECO:0000256" key="13">
    <source>
        <dbReference type="PIRSR" id="PIRSR039133-2"/>
    </source>
</evidence>
<evidence type="ECO:0000256" key="6">
    <source>
        <dbReference type="ARBA" id="ARBA00022741"/>
    </source>
</evidence>
<feature type="binding site" evidence="13">
    <location>
        <position position="67"/>
    </location>
    <ligand>
        <name>ATP</name>
        <dbReference type="ChEBI" id="CHEBI:30616"/>
    </ligand>
</feature>
<organism evidence="19 20">
    <name type="scientific">Citrus sinensis</name>
    <name type="common">Sweet orange</name>
    <name type="synonym">Citrus aurantium var. sinensis</name>
    <dbReference type="NCBI Taxonomy" id="2711"/>
    <lineage>
        <taxon>Eukaryota</taxon>
        <taxon>Viridiplantae</taxon>
        <taxon>Streptophyta</taxon>
        <taxon>Embryophyta</taxon>
        <taxon>Tracheophyta</taxon>
        <taxon>Spermatophyta</taxon>
        <taxon>Magnoliopsida</taxon>
        <taxon>eudicotyledons</taxon>
        <taxon>Gunneridae</taxon>
        <taxon>Pentapetalae</taxon>
        <taxon>rosids</taxon>
        <taxon>malvids</taxon>
        <taxon>Sapindales</taxon>
        <taxon>Rutaceae</taxon>
        <taxon>Aurantioideae</taxon>
        <taxon>Citrus</taxon>
    </lineage>
</organism>
<dbReference type="PANTHER" id="PTHR10953">
    <property type="entry name" value="UBIQUITIN-ACTIVATING ENZYME E1"/>
    <property type="match status" value="1"/>
</dbReference>
<keyword evidence="15" id="KW-1133">Transmembrane helix</keyword>
<feature type="domain" description="THIF-type NAD/FAD binding fold" evidence="16">
    <location>
        <begin position="2"/>
        <end position="431"/>
    </location>
</feature>
<feature type="binding site" evidence="14">
    <location>
        <position position="433"/>
    </location>
    <ligand>
        <name>Zn(2+)</name>
        <dbReference type="ChEBI" id="CHEBI:29105"/>
    </ligand>
</feature>
<evidence type="ECO:0000256" key="5">
    <source>
        <dbReference type="ARBA" id="ARBA00022723"/>
    </source>
</evidence>
<keyword evidence="15" id="KW-0812">Transmembrane</keyword>
<dbReference type="InterPro" id="IPR019572">
    <property type="entry name" value="UBA_E1_SCCH"/>
</dbReference>
<name>A0A067EE07_CITSI</name>
<dbReference type="Pfam" id="PF14732">
    <property type="entry name" value="UAE_UbL"/>
    <property type="match status" value="1"/>
</dbReference>
<dbReference type="GO" id="GO:0031510">
    <property type="term" value="C:SUMO activating enzyme complex"/>
    <property type="evidence" value="ECO:0007669"/>
    <property type="project" value="UniProtKB-UniRule"/>
</dbReference>
<dbReference type="PROSITE" id="PS51257">
    <property type="entry name" value="PROKAR_LIPOPROTEIN"/>
    <property type="match status" value="1"/>
</dbReference>
<dbReference type="InterPro" id="IPR028077">
    <property type="entry name" value="UAE_UbL_dom"/>
</dbReference>
<comment type="subcellular location">
    <subcellularLocation>
        <location evidence="1">Nucleus</location>
    </subcellularLocation>
</comment>
<evidence type="ECO:0000256" key="11">
    <source>
        <dbReference type="PIRNR" id="PIRNR039133"/>
    </source>
</evidence>
<keyword evidence="15" id="KW-0472">Membrane</keyword>
<dbReference type="GO" id="GO:0016925">
    <property type="term" value="P:protein sumoylation"/>
    <property type="evidence" value="ECO:0007669"/>
    <property type="project" value="UniProtKB-UniRule"/>
</dbReference>
<dbReference type="Gene3D" id="1.10.10.520">
    <property type="entry name" value="Ubiquitin activating enzymes (Uba3). Chain: B, domain 2"/>
    <property type="match status" value="1"/>
</dbReference>
<feature type="binding site" evidence="13">
    <location>
        <position position="43"/>
    </location>
    <ligand>
        <name>ATP</name>
        <dbReference type="ChEBI" id="CHEBI:30616"/>
    </ligand>
</feature>
<keyword evidence="7 11" id="KW-0833">Ubl conjugation pathway</keyword>
<dbReference type="InterPro" id="IPR045886">
    <property type="entry name" value="ThiF/MoeB/HesA"/>
</dbReference>
<evidence type="ECO:0000313" key="20">
    <source>
        <dbReference type="Proteomes" id="UP000027120"/>
    </source>
</evidence>
<dbReference type="CDD" id="cd01489">
    <property type="entry name" value="Uba2_SUMO"/>
    <property type="match status" value="1"/>
</dbReference>
<reference evidence="19 20" key="1">
    <citation type="submission" date="2014-04" db="EMBL/GenBank/DDBJ databases">
        <authorList>
            <consortium name="International Citrus Genome Consortium"/>
            <person name="Gmitter F."/>
            <person name="Chen C."/>
            <person name="Farmerie W."/>
            <person name="Harkins T."/>
            <person name="Desany B."/>
            <person name="Mohiuddin M."/>
            <person name="Kodira C."/>
            <person name="Borodovsky M."/>
            <person name="Lomsadze A."/>
            <person name="Burns P."/>
            <person name="Jenkins J."/>
            <person name="Prochnik S."/>
            <person name="Shu S."/>
            <person name="Chapman J."/>
            <person name="Pitluck S."/>
            <person name="Schmutz J."/>
            <person name="Rokhsar D."/>
        </authorList>
    </citation>
    <scope>NUCLEOTIDE SEQUENCE</scope>
</reference>
<sequence length="563" mass="62915">MVSERQLEAIKGAKVLMVGAGGIGCELLKTLALSGFQDIHIIDMDTIEVSNLNRQFLFRQSHVGQSKAKVARDAVLKFRPQMSITAHHANVKDPKFNVEFFKQFNVVLNGLDNLDARRHVNRLCLAADVPLVESGTTGFLGQVTVHVKGKTECYECQPKPAPKTYPVCTITSTPSKFVHCIVWAKDLLFAKLFGDKNQENDLNVRSSDASSSAHAEDVFVRRKDEDIDQYGRRIYDHVFGYNIEVASSNEETWKNRNRPKPIYSADVMPENLTEQNGNVAKNCVVDTSSVSAMASLGLKNPQDTWTLLESSRIFLEALKLFFAKREKEIGNLSFDKDDQLAVEFVTAAANIRAASFGISLHSLFEAKGIAGNIVHAVATTNAIIAGLIVIEAIKVLLKDTDKYRMTYCLEHITKKMLLMPVEPYEPNKSCYVCSETPLSLEINTSRSKLRDFVEKIVKAKLGINFPLIMHGSNLLYEVGDDLDEVEVANYAANLEKVKIQASSVTLCSSPPDFCCSCNDADVLLFCFFNIFSLYFMSFYYLFLSCLRCYLSFLLQLLMGQCLP</sequence>
<dbReference type="EMBL" id="KK785109">
    <property type="protein sequence ID" value="KDO49457.1"/>
    <property type="molecule type" value="Genomic_DNA"/>
</dbReference>
<keyword evidence="6 11" id="KW-0547">Nucleotide-binding</keyword>
<dbReference type="InterPro" id="IPR023318">
    <property type="entry name" value="Ub_act_enz_dom_a_sf"/>
</dbReference>
<evidence type="ECO:0000256" key="9">
    <source>
        <dbReference type="ARBA" id="ARBA00022840"/>
    </source>
</evidence>
<dbReference type="Pfam" id="PF00899">
    <property type="entry name" value="ThiF"/>
    <property type="match status" value="1"/>
</dbReference>
<evidence type="ECO:0000256" key="14">
    <source>
        <dbReference type="PIRSR" id="PIRSR039133-3"/>
    </source>
</evidence>
<dbReference type="SUPFAM" id="SSF69572">
    <property type="entry name" value="Activating enzymes of the ubiquitin-like proteins"/>
    <property type="match status" value="1"/>
</dbReference>
<keyword evidence="20" id="KW-1185">Reference proteome</keyword>
<dbReference type="SMR" id="A0A067EE07"/>
<feature type="transmembrane region" description="Helical" evidence="15">
    <location>
        <begin position="522"/>
        <end position="542"/>
    </location>
</feature>
<evidence type="ECO:0000256" key="3">
    <source>
        <dbReference type="ARBA" id="ARBA00005673"/>
    </source>
</evidence>
<gene>
    <name evidence="19" type="ORF">CISIN_1g006294mg</name>
</gene>
<evidence type="ECO:0000256" key="4">
    <source>
        <dbReference type="ARBA" id="ARBA00022679"/>
    </source>
</evidence>
<dbReference type="PIRSF" id="PIRSF039133">
    <property type="entry name" value="SUMO_E1B"/>
    <property type="match status" value="1"/>
</dbReference>
<keyword evidence="5 11" id="KW-0479">Metal-binding</keyword>
<dbReference type="GO" id="GO:0019948">
    <property type="term" value="F:SUMO activating enzyme activity"/>
    <property type="evidence" value="ECO:0007669"/>
    <property type="project" value="UniProtKB-UniRule"/>
</dbReference>
<dbReference type="GO" id="GO:0016740">
    <property type="term" value="F:transferase activity"/>
    <property type="evidence" value="ECO:0007669"/>
    <property type="project" value="UniProtKB-KW"/>
</dbReference>
<dbReference type="Gene3D" id="3.50.50.80">
    <property type="entry name" value="Ubiquitin-activating enzyme E1, inactive adenylation domain, subdomain 1"/>
    <property type="match status" value="1"/>
</dbReference>
<feature type="active site" description="Glycyl thioester intermediate" evidence="12">
    <location>
        <position position="168"/>
    </location>
</feature>
<dbReference type="FunFam" id="3.40.50.720:FF:000618">
    <property type="entry name" value="SUMO-activating enzyme subunit 2"/>
    <property type="match status" value="1"/>
</dbReference>
<dbReference type="InterPro" id="IPR000594">
    <property type="entry name" value="ThiF_NAD_FAD-bd"/>
</dbReference>
<keyword evidence="9 11" id="KW-0067">ATP-binding</keyword>
<dbReference type="Gene3D" id="3.10.290.20">
    <property type="entry name" value="Ubiquitin-like 2 activating enzyme e1b. Chain: B, domain 3"/>
    <property type="match status" value="1"/>
</dbReference>
<proteinExistence type="inferred from homology"/>
<dbReference type="InterPro" id="IPR035985">
    <property type="entry name" value="Ubiquitin-activating_enz"/>
</dbReference>
<comment type="subunit">
    <text evidence="11">Heterodimer.</text>
</comment>
<evidence type="ECO:0000256" key="1">
    <source>
        <dbReference type="ARBA" id="ARBA00004123"/>
    </source>
</evidence>
<evidence type="ECO:0000313" key="19">
    <source>
        <dbReference type="EMBL" id="KDO49457.1"/>
    </source>
</evidence>
<dbReference type="InterPro" id="IPR042449">
    <property type="entry name" value="Ub-E1_IAD_1"/>
</dbReference>